<protein>
    <recommendedName>
        <fullName evidence="5">[Ribosomal protein bS18]-alanine N-acetyltransferase</fullName>
        <ecNumber evidence="5">2.3.1.266</ecNumber>
    </recommendedName>
</protein>
<reference evidence="7 8" key="1">
    <citation type="journal article" date="2008" name="J. Bacteriol.">
        <title>'Candidatus Cloacamonas acidaminovorans': genome sequence reconstruction provides a first glimpse of a new bacterial division.</title>
        <authorList>
            <person name="Pelletier E."/>
            <person name="Kreimeyer A."/>
            <person name="Bocs S."/>
            <person name="Rouy Z."/>
            <person name="Gyapay G."/>
            <person name="Chouari R."/>
            <person name="Riviere D."/>
            <person name="Ganesan A."/>
            <person name="Daegelen P."/>
            <person name="Sghir A."/>
            <person name="Cohen G.N."/>
            <person name="Medigue C."/>
            <person name="Weissenbach J."/>
            <person name="Le Paslier D."/>
        </authorList>
    </citation>
    <scope>NUCLEOTIDE SEQUENCE [LARGE SCALE GENOMIC DNA]</scope>
    <source>
        <strain evidence="8">Evry</strain>
    </source>
</reference>
<evidence type="ECO:0000259" key="6">
    <source>
        <dbReference type="PROSITE" id="PS51186"/>
    </source>
</evidence>
<comment type="function">
    <text evidence="5">Acetylates the N-terminal alanine of ribosomal protein bS18.</text>
</comment>
<evidence type="ECO:0000256" key="5">
    <source>
        <dbReference type="RuleBase" id="RU363094"/>
    </source>
</evidence>
<organism evidence="7 8">
    <name type="scientific">Cloacimonas acidaminovorans (strain Evry)</name>
    <dbReference type="NCBI Taxonomy" id="459349"/>
    <lineage>
        <taxon>Bacteria</taxon>
        <taxon>Pseudomonadati</taxon>
        <taxon>Candidatus Cloacimonadota</taxon>
        <taxon>Candidatus Cloacimonadia</taxon>
        <taxon>Candidatus Cloacimonadales</taxon>
        <taxon>Candidatus Cloacimonadaceae</taxon>
        <taxon>Candidatus Cloacimonas</taxon>
    </lineage>
</organism>
<accession>B0VG45</accession>
<dbReference type="CDD" id="cd04301">
    <property type="entry name" value="NAT_SF"/>
    <property type="match status" value="1"/>
</dbReference>
<dbReference type="PANTHER" id="PTHR43420">
    <property type="entry name" value="ACETYLTRANSFERASE"/>
    <property type="match status" value="1"/>
</dbReference>
<comment type="catalytic activity">
    <reaction evidence="5">
        <text>N-terminal L-alanyl-[ribosomal protein bS18] + acetyl-CoA = N-terminal N(alpha)-acetyl-L-alanyl-[ribosomal protein bS18] + CoA + H(+)</text>
        <dbReference type="Rhea" id="RHEA:43756"/>
        <dbReference type="Rhea" id="RHEA-COMP:10676"/>
        <dbReference type="Rhea" id="RHEA-COMP:10677"/>
        <dbReference type="ChEBI" id="CHEBI:15378"/>
        <dbReference type="ChEBI" id="CHEBI:57287"/>
        <dbReference type="ChEBI" id="CHEBI:57288"/>
        <dbReference type="ChEBI" id="CHEBI:64718"/>
        <dbReference type="ChEBI" id="CHEBI:83683"/>
        <dbReference type="EC" id="2.3.1.266"/>
    </reaction>
</comment>
<dbReference type="Gene3D" id="3.40.630.30">
    <property type="match status" value="1"/>
</dbReference>
<dbReference type="AlphaFoldDB" id="B0VG45"/>
<proteinExistence type="inferred from homology"/>
<keyword evidence="8" id="KW-1185">Reference proteome</keyword>
<evidence type="ECO:0000256" key="3">
    <source>
        <dbReference type="ARBA" id="ARBA00022679"/>
    </source>
</evidence>
<comment type="similarity">
    <text evidence="1 5">Belongs to the acetyltransferase family. RimI subfamily.</text>
</comment>
<evidence type="ECO:0000256" key="2">
    <source>
        <dbReference type="ARBA" id="ARBA00022490"/>
    </source>
</evidence>
<dbReference type="InterPro" id="IPR050680">
    <property type="entry name" value="YpeA/RimI_acetyltransf"/>
</dbReference>
<dbReference type="KEGG" id="caci:CLOAM0358"/>
<evidence type="ECO:0000256" key="4">
    <source>
        <dbReference type="ARBA" id="ARBA00023315"/>
    </source>
</evidence>
<dbReference type="PROSITE" id="PS51186">
    <property type="entry name" value="GNAT"/>
    <property type="match status" value="1"/>
</dbReference>
<dbReference type="NCBIfam" id="TIGR01575">
    <property type="entry name" value="rimI"/>
    <property type="match status" value="1"/>
</dbReference>
<dbReference type="InterPro" id="IPR006464">
    <property type="entry name" value="AcTrfase_RimI/Ard1"/>
</dbReference>
<dbReference type="SUPFAM" id="SSF55729">
    <property type="entry name" value="Acyl-CoA N-acyltransferases (Nat)"/>
    <property type="match status" value="1"/>
</dbReference>
<dbReference type="Pfam" id="PF00583">
    <property type="entry name" value="Acetyltransf_1"/>
    <property type="match status" value="1"/>
</dbReference>
<dbReference type="HOGENOM" id="CLU_013985_23_1_0"/>
<keyword evidence="2 5" id="KW-0963">Cytoplasm</keyword>
<dbReference type="InterPro" id="IPR000182">
    <property type="entry name" value="GNAT_dom"/>
</dbReference>
<dbReference type="STRING" id="459349.CLOAM0358"/>
<dbReference type="PANTHER" id="PTHR43420:SF44">
    <property type="entry name" value="ACETYLTRANSFERASE YPEA"/>
    <property type="match status" value="1"/>
</dbReference>
<dbReference type="OrthoDB" id="9794566at2"/>
<dbReference type="GO" id="GO:0005737">
    <property type="term" value="C:cytoplasm"/>
    <property type="evidence" value="ECO:0007669"/>
    <property type="project" value="UniProtKB-SubCell"/>
</dbReference>
<dbReference type="EC" id="2.3.1.266" evidence="5"/>
<dbReference type="GO" id="GO:0008999">
    <property type="term" value="F:protein-N-terminal-alanine acetyltransferase activity"/>
    <property type="evidence" value="ECO:0007669"/>
    <property type="project" value="UniProtKB-EC"/>
</dbReference>
<keyword evidence="3 7" id="KW-0808">Transferase</keyword>
<name>B0VG45_CLOAI</name>
<gene>
    <name evidence="7" type="ordered locus">CLOAM0358</name>
</gene>
<comment type="subcellular location">
    <subcellularLocation>
        <location evidence="5">Cytoplasm</location>
    </subcellularLocation>
</comment>
<evidence type="ECO:0000313" key="8">
    <source>
        <dbReference type="Proteomes" id="UP000002019"/>
    </source>
</evidence>
<evidence type="ECO:0000256" key="1">
    <source>
        <dbReference type="ARBA" id="ARBA00005395"/>
    </source>
</evidence>
<sequence>MDNAYSIRLSCEDDFDAIEEIEHQVYSNPWPPEAFSRMLFPWAFTLLYGKEVIGYIFYCGVKEEMVIVNFAVKPDFQGKGLGEYLLTETMRMMNKNGVQRFYLDVRISNYKARRLYEKVGFQEIGIRKQYYNNPDEDALVMGMEFNDIRV</sequence>
<dbReference type="EMBL" id="CU466930">
    <property type="protein sequence ID" value="CAO80263.1"/>
    <property type="molecule type" value="Genomic_DNA"/>
</dbReference>
<evidence type="ECO:0000313" key="7">
    <source>
        <dbReference type="EMBL" id="CAO80263.1"/>
    </source>
</evidence>
<feature type="domain" description="N-acetyltransferase" evidence="6">
    <location>
        <begin position="5"/>
        <end position="146"/>
    </location>
</feature>
<keyword evidence="4 7" id="KW-0012">Acyltransferase</keyword>
<dbReference type="RefSeq" id="WP_015424124.1">
    <property type="nucleotide sequence ID" value="NC_020449.1"/>
</dbReference>
<dbReference type="eggNOG" id="COG0456">
    <property type="taxonomic scope" value="Bacteria"/>
</dbReference>
<dbReference type="InterPro" id="IPR016181">
    <property type="entry name" value="Acyl_CoA_acyltransferase"/>
</dbReference>
<dbReference type="Proteomes" id="UP000002019">
    <property type="component" value="Chromosome"/>
</dbReference>